<evidence type="ECO:0000313" key="2">
    <source>
        <dbReference type="Proteomes" id="UP000176287"/>
    </source>
</evidence>
<evidence type="ECO:0000313" key="1">
    <source>
        <dbReference type="EMBL" id="OGZ00586.1"/>
    </source>
</evidence>
<dbReference type="Proteomes" id="UP000176287">
    <property type="component" value="Unassembled WGS sequence"/>
</dbReference>
<dbReference type="STRING" id="1798649.A3B13_01005"/>
<gene>
    <name evidence="1" type="ORF">A3B13_01005</name>
</gene>
<dbReference type="SUPFAM" id="SSF46785">
    <property type="entry name" value="Winged helix' DNA-binding domain"/>
    <property type="match status" value="1"/>
</dbReference>
<reference evidence="1 2" key="1">
    <citation type="journal article" date="2016" name="Nat. Commun.">
        <title>Thousands of microbial genomes shed light on interconnected biogeochemical processes in an aquifer system.</title>
        <authorList>
            <person name="Anantharaman K."/>
            <person name="Brown C.T."/>
            <person name="Hug L.A."/>
            <person name="Sharon I."/>
            <person name="Castelle C.J."/>
            <person name="Probst A.J."/>
            <person name="Thomas B.C."/>
            <person name="Singh A."/>
            <person name="Wilkins M.J."/>
            <person name="Karaoz U."/>
            <person name="Brodie E.L."/>
            <person name="Williams K.H."/>
            <person name="Hubbard S.S."/>
            <person name="Banfield J.F."/>
        </authorList>
    </citation>
    <scope>NUCLEOTIDE SEQUENCE [LARGE SCALE GENOMIC DNA]</scope>
</reference>
<proteinExistence type="predicted"/>
<sequence length="60" mass="6520">MNKKSGPLPLRKGEWGNAEIRAALGIASRTVVKYMSELEKEGKVAQIGNTGRGVVYKESD</sequence>
<comment type="caution">
    <text evidence="1">The sequence shown here is derived from an EMBL/GenBank/DDBJ whole genome shotgun (WGS) entry which is preliminary data.</text>
</comment>
<dbReference type="InterPro" id="IPR036390">
    <property type="entry name" value="WH_DNA-bd_sf"/>
</dbReference>
<dbReference type="InterPro" id="IPR036388">
    <property type="entry name" value="WH-like_DNA-bd_sf"/>
</dbReference>
<accession>A0A1G2CGS5</accession>
<dbReference type="AlphaFoldDB" id="A0A1G2CGS5"/>
<evidence type="ECO:0008006" key="3">
    <source>
        <dbReference type="Google" id="ProtNLM"/>
    </source>
</evidence>
<organism evidence="1 2">
    <name type="scientific">Candidatus Liptonbacteria bacterium RIFCSPLOWO2_01_FULL_45_15</name>
    <dbReference type="NCBI Taxonomy" id="1798649"/>
    <lineage>
        <taxon>Bacteria</taxon>
        <taxon>Candidatus Liptoniibacteriota</taxon>
    </lineage>
</organism>
<dbReference type="EMBL" id="MHKZ01000017">
    <property type="protein sequence ID" value="OGZ00586.1"/>
    <property type="molecule type" value="Genomic_DNA"/>
</dbReference>
<dbReference type="Gene3D" id="1.10.10.10">
    <property type="entry name" value="Winged helix-like DNA-binding domain superfamily/Winged helix DNA-binding domain"/>
    <property type="match status" value="1"/>
</dbReference>
<protein>
    <recommendedName>
        <fullName evidence="3">Helix-turn-helix type 11 domain-containing protein</fullName>
    </recommendedName>
</protein>
<name>A0A1G2CGS5_9BACT</name>